<gene>
    <name evidence="3" type="ORF">ASPBRDRAFT_98662</name>
</gene>
<name>A0A1L9U2E8_ASPBC</name>
<dbReference type="SUPFAM" id="SSF52540">
    <property type="entry name" value="P-loop containing nucleoside triphosphate hydrolases"/>
    <property type="match status" value="1"/>
</dbReference>
<evidence type="ECO:0000313" key="4">
    <source>
        <dbReference type="Proteomes" id="UP000184499"/>
    </source>
</evidence>
<evidence type="ECO:0000256" key="1">
    <source>
        <dbReference type="ARBA" id="ARBA00022737"/>
    </source>
</evidence>
<keyword evidence="4" id="KW-1185">Reference proteome</keyword>
<dbReference type="AlphaFoldDB" id="A0A1L9U2E8"/>
<dbReference type="VEuPathDB" id="FungiDB:ASPBRDRAFT_98662"/>
<dbReference type="GeneID" id="93582032"/>
<reference evidence="4" key="1">
    <citation type="journal article" date="2017" name="Genome Biol.">
        <title>Comparative genomics reveals high biological diversity and specific adaptations in the industrially and medically important fungal genus Aspergillus.</title>
        <authorList>
            <person name="de Vries R.P."/>
            <person name="Riley R."/>
            <person name="Wiebenga A."/>
            <person name="Aguilar-Osorio G."/>
            <person name="Amillis S."/>
            <person name="Uchima C.A."/>
            <person name="Anderluh G."/>
            <person name="Asadollahi M."/>
            <person name="Askin M."/>
            <person name="Barry K."/>
            <person name="Battaglia E."/>
            <person name="Bayram O."/>
            <person name="Benocci T."/>
            <person name="Braus-Stromeyer S.A."/>
            <person name="Caldana C."/>
            <person name="Canovas D."/>
            <person name="Cerqueira G.C."/>
            <person name="Chen F."/>
            <person name="Chen W."/>
            <person name="Choi C."/>
            <person name="Clum A."/>
            <person name="Dos Santos R.A."/>
            <person name="Damasio A.R."/>
            <person name="Diallinas G."/>
            <person name="Emri T."/>
            <person name="Fekete E."/>
            <person name="Flipphi M."/>
            <person name="Freyberg S."/>
            <person name="Gallo A."/>
            <person name="Gournas C."/>
            <person name="Habgood R."/>
            <person name="Hainaut M."/>
            <person name="Harispe M.L."/>
            <person name="Henrissat B."/>
            <person name="Hilden K.S."/>
            <person name="Hope R."/>
            <person name="Hossain A."/>
            <person name="Karabika E."/>
            <person name="Karaffa L."/>
            <person name="Karanyi Z."/>
            <person name="Krasevec N."/>
            <person name="Kuo A."/>
            <person name="Kusch H."/>
            <person name="LaButti K."/>
            <person name="Lagendijk E.L."/>
            <person name="Lapidus A."/>
            <person name="Levasseur A."/>
            <person name="Lindquist E."/>
            <person name="Lipzen A."/>
            <person name="Logrieco A.F."/>
            <person name="MacCabe A."/>
            <person name="Maekelae M.R."/>
            <person name="Malavazi I."/>
            <person name="Melin P."/>
            <person name="Meyer V."/>
            <person name="Mielnichuk N."/>
            <person name="Miskei M."/>
            <person name="Molnar A.P."/>
            <person name="Mule G."/>
            <person name="Ngan C.Y."/>
            <person name="Orejas M."/>
            <person name="Orosz E."/>
            <person name="Ouedraogo J.P."/>
            <person name="Overkamp K.M."/>
            <person name="Park H.-S."/>
            <person name="Perrone G."/>
            <person name="Piumi F."/>
            <person name="Punt P.J."/>
            <person name="Ram A.F."/>
            <person name="Ramon A."/>
            <person name="Rauscher S."/>
            <person name="Record E."/>
            <person name="Riano-Pachon D.M."/>
            <person name="Robert V."/>
            <person name="Roehrig J."/>
            <person name="Ruller R."/>
            <person name="Salamov A."/>
            <person name="Salih N.S."/>
            <person name="Samson R.A."/>
            <person name="Sandor E."/>
            <person name="Sanguinetti M."/>
            <person name="Schuetze T."/>
            <person name="Sepcic K."/>
            <person name="Shelest E."/>
            <person name="Sherlock G."/>
            <person name="Sophianopoulou V."/>
            <person name="Squina F.M."/>
            <person name="Sun H."/>
            <person name="Susca A."/>
            <person name="Todd R.B."/>
            <person name="Tsang A."/>
            <person name="Unkles S.E."/>
            <person name="van de Wiele N."/>
            <person name="van Rossen-Uffink D."/>
            <person name="Oliveira J.V."/>
            <person name="Vesth T.C."/>
            <person name="Visser J."/>
            <person name="Yu J.-H."/>
            <person name="Zhou M."/>
            <person name="Andersen M.R."/>
            <person name="Archer D.B."/>
            <person name="Baker S.E."/>
            <person name="Benoit I."/>
            <person name="Brakhage A.A."/>
            <person name="Braus G.H."/>
            <person name="Fischer R."/>
            <person name="Frisvad J.C."/>
            <person name="Goldman G.H."/>
            <person name="Houbraken J."/>
            <person name="Oakley B."/>
            <person name="Pocsi I."/>
            <person name="Scazzocchio C."/>
            <person name="Seiboth B."/>
            <person name="vanKuyk P.A."/>
            <person name="Wortman J."/>
            <person name="Dyer P.S."/>
            <person name="Grigoriev I.V."/>
        </authorList>
    </citation>
    <scope>NUCLEOTIDE SEQUENCE [LARGE SCALE GENOMIC DNA]</scope>
    <source>
        <strain evidence="4">CBS 101740 / IMI 381727 / IBT 21946</strain>
    </source>
</reference>
<dbReference type="SUPFAM" id="SSF53474">
    <property type="entry name" value="alpha/beta-Hydrolases"/>
    <property type="match status" value="1"/>
</dbReference>
<dbReference type="Gene3D" id="3.40.50.300">
    <property type="entry name" value="P-loop containing nucleotide triphosphate hydrolases"/>
    <property type="match status" value="1"/>
</dbReference>
<dbReference type="InterPro" id="IPR027417">
    <property type="entry name" value="P-loop_NTPase"/>
</dbReference>
<organism evidence="3 4">
    <name type="scientific">Aspergillus brasiliensis (strain CBS 101740 / IMI 381727 / IBT 21946)</name>
    <dbReference type="NCBI Taxonomy" id="767769"/>
    <lineage>
        <taxon>Eukaryota</taxon>
        <taxon>Fungi</taxon>
        <taxon>Dikarya</taxon>
        <taxon>Ascomycota</taxon>
        <taxon>Pezizomycotina</taxon>
        <taxon>Eurotiomycetes</taxon>
        <taxon>Eurotiomycetidae</taxon>
        <taxon>Eurotiales</taxon>
        <taxon>Aspergillaceae</taxon>
        <taxon>Aspergillus</taxon>
        <taxon>Aspergillus subgen. Circumdati</taxon>
    </lineage>
</organism>
<dbReference type="PANTHER" id="PTHR10039:SF5">
    <property type="entry name" value="NACHT DOMAIN-CONTAINING PROTEIN"/>
    <property type="match status" value="1"/>
</dbReference>
<evidence type="ECO:0000259" key="2">
    <source>
        <dbReference type="Pfam" id="PF24883"/>
    </source>
</evidence>
<keyword evidence="1" id="KW-0677">Repeat</keyword>
<dbReference type="OMA" id="CHCTIAN"/>
<feature type="domain" description="Nephrocystin 3-like N-terminal" evidence="2">
    <location>
        <begin position="297"/>
        <end position="474"/>
    </location>
</feature>
<dbReference type="InterPro" id="IPR029058">
    <property type="entry name" value="AB_hydrolase_fold"/>
</dbReference>
<dbReference type="OrthoDB" id="194358at2759"/>
<dbReference type="RefSeq" id="XP_067473098.1">
    <property type="nucleotide sequence ID" value="XM_067629545.1"/>
</dbReference>
<dbReference type="InterPro" id="IPR056884">
    <property type="entry name" value="NPHP3-like_N"/>
</dbReference>
<feature type="non-terminal residue" evidence="3">
    <location>
        <position position="739"/>
    </location>
</feature>
<dbReference type="Gene3D" id="3.40.50.1820">
    <property type="entry name" value="alpha/beta hydrolase"/>
    <property type="match status" value="1"/>
</dbReference>
<dbReference type="PANTHER" id="PTHR10039">
    <property type="entry name" value="AMELOGENIN"/>
    <property type="match status" value="1"/>
</dbReference>
<proteinExistence type="predicted"/>
<feature type="non-terminal residue" evidence="3">
    <location>
        <position position="1"/>
    </location>
</feature>
<accession>A0A1L9U2E8</accession>
<dbReference type="Proteomes" id="UP000184499">
    <property type="component" value="Unassembled WGS sequence"/>
</dbReference>
<dbReference type="Pfam" id="PF24883">
    <property type="entry name" value="NPHP3_N"/>
    <property type="match status" value="1"/>
</dbReference>
<protein>
    <recommendedName>
        <fullName evidence="2">Nephrocystin 3-like N-terminal domain-containing protein</fullName>
    </recommendedName>
</protein>
<sequence length="739" mass="84157">PIHSVIFVHGLAGDPKDTWTFSPATNDRKVFWPLDLLPKDCPDVRILTWGYDVKIANKYRAADKNDIFSHARTLLYTLGRNRRLGQMTIFVAHSLGGIIVKEMLRRSDGSEEELCKDIIRSTAAVIFLSTPHHGSEFATLAEVARFAANAIGMDTNNKILGALVNGPELEIGRESFIVLWRKYDFSVKTFQESRAMSGVSFLQVVPHESSSLHDPREHAEVIDGNHSTMCKFSGADSQGYKSLSGEIKARVKMKKVGREPPFLNLQTDGHFEACLQSLAFVSMDTRYRNIQPALHRTCLWIYNNEQFRSWLSRDNVHEYHGLLRVKGKPGAGKSTLMKATAQKLGASESVPGRIIVIYFFDRRGDELQKSLLGLFRSMLHQILQKNRAMLQELVRIYKTKKDTEGDKWEWTEEELQEFLFSRMKTLPTVRFDLFIDALDECGEPQARQIFRLFSEFASSAVSNKANVNICFSTRHYPNITMGTCPEVVIEDENHGDIHDYVSSTLPIPQGPKESILRTGIANLITRRSSGIFLWAVFAVDMVCTDQDQGISFDRTNQKLQHLPANLDEMFTHLLQNMNPEDVKEAILLWQWVLFARWPLYLSELRQAISFSMNTEERAYLSLGEWKKKEAMQGLDYRMFMKKVLGLSKGLMEVIVHIQSTQEEDNTIKADMDQAAPGKPEVDQPSSRVQIIHESVREFFSDKAFQLLDPSTGSETISKGHYVLSKACYTYLCIDELRSL</sequence>
<dbReference type="EMBL" id="KV878706">
    <property type="protein sequence ID" value="OJJ65847.1"/>
    <property type="molecule type" value="Genomic_DNA"/>
</dbReference>
<evidence type="ECO:0000313" key="3">
    <source>
        <dbReference type="EMBL" id="OJJ65847.1"/>
    </source>
</evidence>